<accession>A0ABP6LWN9</accession>
<feature type="transmembrane region" description="Helical" evidence="1">
    <location>
        <begin position="56"/>
        <end position="77"/>
    </location>
</feature>
<protein>
    <recommendedName>
        <fullName evidence="4">DUF2721 domain-containing protein</fullName>
    </recommendedName>
</protein>
<evidence type="ECO:0000256" key="1">
    <source>
        <dbReference type="SAM" id="Phobius"/>
    </source>
</evidence>
<sequence length="124" mass="13757">MRRDFYATVAQVLPVLLLALVFESRHLERIGGQRRRLRREDPENGVRFWTKGRVRVYTMSVAVIVLSDVGLCVLALAGSVPDSAPLRGFVAAGVMLTLATLLFRISVDVMGATRELQTRTGSDR</sequence>
<evidence type="ECO:0000313" key="3">
    <source>
        <dbReference type="Proteomes" id="UP001501532"/>
    </source>
</evidence>
<reference evidence="3" key="1">
    <citation type="journal article" date="2019" name="Int. J. Syst. Evol. Microbiol.">
        <title>The Global Catalogue of Microorganisms (GCM) 10K type strain sequencing project: providing services to taxonomists for standard genome sequencing and annotation.</title>
        <authorList>
            <consortium name="The Broad Institute Genomics Platform"/>
            <consortium name="The Broad Institute Genome Sequencing Center for Infectious Disease"/>
            <person name="Wu L."/>
            <person name="Ma J."/>
        </authorList>
    </citation>
    <scope>NUCLEOTIDE SEQUENCE [LARGE SCALE GENOMIC DNA]</scope>
    <source>
        <strain evidence="3">JCM 9091</strain>
    </source>
</reference>
<name>A0ABP6LWN9_9ACTN</name>
<keyword evidence="1" id="KW-1133">Transmembrane helix</keyword>
<evidence type="ECO:0000313" key="2">
    <source>
        <dbReference type="EMBL" id="GAA3059940.1"/>
    </source>
</evidence>
<comment type="caution">
    <text evidence="2">The sequence shown here is derived from an EMBL/GenBank/DDBJ whole genome shotgun (WGS) entry which is preliminary data.</text>
</comment>
<dbReference type="Proteomes" id="UP001501532">
    <property type="component" value="Unassembled WGS sequence"/>
</dbReference>
<evidence type="ECO:0008006" key="4">
    <source>
        <dbReference type="Google" id="ProtNLM"/>
    </source>
</evidence>
<keyword evidence="3" id="KW-1185">Reference proteome</keyword>
<keyword evidence="1" id="KW-0472">Membrane</keyword>
<feature type="transmembrane region" description="Helical" evidence="1">
    <location>
        <begin position="89"/>
        <end position="107"/>
    </location>
</feature>
<organism evidence="2 3">
    <name type="scientific">Streptomyces glomeratus</name>
    <dbReference type="NCBI Taxonomy" id="284452"/>
    <lineage>
        <taxon>Bacteria</taxon>
        <taxon>Bacillati</taxon>
        <taxon>Actinomycetota</taxon>
        <taxon>Actinomycetes</taxon>
        <taxon>Kitasatosporales</taxon>
        <taxon>Streptomycetaceae</taxon>
        <taxon>Streptomyces</taxon>
    </lineage>
</organism>
<feature type="transmembrane region" description="Helical" evidence="1">
    <location>
        <begin position="6"/>
        <end position="27"/>
    </location>
</feature>
<gene>
    <name evidence="2" type="ORF">GCM10010448_49110</name>
</gene>
<dbReference type="EMBL" id="BAAAUF010000048">
    <property type="protein sequence ID" value="GAA3059940.1"/>
    <property type="molecule type" value="Genomic_DNA"/>
</dbReference>
<keyword evidence="1" id="KW-0812">Transmembrane</keyword>
<proteinExistence type="predicted"/>
<dbReference type="RefSeq" id="WP_234511414.1">
    <property type="nucleotide sequence ID" value="NZ_BAAAUF010000048.1"/>
</dbReference>